<organism evidence="8 9">
    <name type="scientific">Suillus discolor</name>
    <dbReference type="NCBI Taxonomy" id="1912936"/>
    <lineage>
        <taxon>Eukaryota</taxon>
        <taxon>Fungi</taxon>
        <taxon>Dikarya</taxon>
        <taxon>Basidiomycota</taxon>
        <taxon>Agaricomycotina</taxon>
        <taxon>Agaricomycetes</taxon>
        <taxon>Agaricomycetidae</taxon>
        <taxon>Boletales</taxon>
        <taxon>Suillineae</taxon>
        <taxon>Suillaceae</taxon>
        <taxon>Suillus</taxon>
    </lineage>
</organism>
<dbReference type="OrthoDB" id="2650691at2759"/>
<dbReference type="GO" id="GO:0016020">
    <property type="term" value="C:membrane"/>
    <property type="evidence" value="ECO:0007669"/>
    <property type="project" value="TreeGrafter"/>
</dbReference>
<evidence type="ECO:0000313" key="8">
    <source>
        <dbReference type="EMBL" id="KAG2108001.1"/>
    </source>
</evidence>
<keyword evidence="2" id="KW-0812">Transmembrane</keyword>
<sequence>MAFVVLLMCIVGHKYHYPKRAQGTIFEVVTLASPIGVTFGAPVVAFEVSSEKMAATRLHLLSPPSTQHIIYVFHTADPIPTGVCTSVALSCGITSYTMETLPFGQGHPLRYLHLPRVVC</sequence>
<dbReference type="InterPro" id="IPR050805">
    <property type="entry name" value="ATG15_Lipase"/>
</dbReference>
<comment type="similarity">
    <text evidence="1">Belongs to the AB hydrolase superfamily. Lipase family.</text>
</comment>
<dbReference type="GO" id="GO:0012505">
    <property type="term" value="C:endomembrane system"/>
    <property type="evidence" value="ECO:0007669"/>
    <property type="project" value="UniProtKB-SubCell"/>
</dbReference>
<dbReference type="GO" id="GO:0006660">
    <property type="term" value="P:phosphatidylserine catabolic process"/>
    <property type="evidence" value="ECO:0007669"/>
    <property type="project" value="TreeGrafter"/>
</dbReference>
<dbReference type="GO" id="GO:0034496">
    <property type="term" value="P:multivesicular body membrane disassembly"/>
    <property type="evidence" value="ECO:0007669"/>
    <property type="project" value="TreeGrafter"/>
</dbReference>
<dbReference type="GO" id="GO:0004620">
    <property type="term" value="F:phospholipase activity"/>
    <property type="evidence" value="ECO:0007669"/>
    <property type="project" value="TreeGrafter"/>
</dbReference>
<keyword evidence="4" id="KW-1133">Transmembrane helix</keyword>
<comment type="subcellular location">
    <subcellularLocation>
        <location evidence="7">Endomembrane system</location>
        <topology evidence="7">Single-pass membrane protein</topology>
    </subcellularLocation>
</comment>
<evidence type="ECO:0000256" key="5">
    <source>
        <dbReference type="ARBA" id="ARBA00023136"/>
    </source>
</evidence>
<dbReference type="RefSeq" id="XP_041292599.1">
    <property type="nucleotide sequence ID" value="XM_041437420.1"/>
</dbReference>
<comment type="caution">
    <text evidence="8">The sequence shown here is derived from an EMBL/GenBank/DDBJ whole genome shotgun (WGS) entry which is preliminary data.</text>
</comment>
<keyword evidence="5" id="KW-0472">Membrane</keyword>
<keyword evidence="9" id="KW-1185">Reference proteome</keyword>
<name>A0A9P7F7Y1_9AGAM</name>
<evidence type="ECO:0000256" key="3">
    <source>
        <dbReference type="ARBA" id="ARBA00022801"/>
    </source>
</evidence>
<proteinExistence type="inferred from homology"/>
<dbReference type="GO" id="GO:0034727">
    <property type="term" value="P:piecemeal microautophagy of the nucleus"/>
    <property type="evidence" value="ECO:0007669"/>
    <property type="project" value="TreeGrafter"/>
</dbReference>
<keyword evidence="3" id="KW-0378">Hydrolase</keyword>
<evidence type="ECO:0000313" key="9">
    <source>
        <dbReference type="Proteomes" id="UP000823399"/>
    </source>
</evidence>
<dbReference type="EMBL" id="JABBWM010000029">
    <property type="protein sequence ID" value="KAG2108001.1"/>
    <property type="molecule type" value="Genomic_DNA"/>
</dbReference>
<gene>
    <name evidence="8" type="ORF">F5147DRAFT_696128</name>
</gene>
<evidence type="ECO:0000256" key="1">
    <source>
        <dbReference type="ARBA" id="ARBA00010701"/>
    </source>
</evidence>
<evidence type="ECO:0000256" key="4">
    <source>
        <dbReference type="ARBA" id="ARBA00022989"/>
    </source>
</evidence>
<dbReference type="PANTHER" id="PTHR47175:SF2">
    <property type="entry name" value="LIPASE ATG15-RELATED"/>
    <property type="match status" value="1"/>
</dbReference>
<accession>A0A9P7F7Y1</accession>
<dbReference type="AlphaFoldDB" id="A0A9P7F7Y1"/>
<dbReference type="GO" id="GO:0005775">
    <property type="term" value="C:vacuolar lumen"/>
    <property type="evidence" value="ECO:0007669"/>
    <property type="project" value="TreeGrafter"/>
</dbReference>
<dbReference type="GeneID" id="64699679"/>
<reference evidence="8" key="1">
    <citation type="journal article" date="2020" name="New Phytol.">
        <title>Comparative genomics reveals dynamic genome evolution in host specialist ectomycorrhizal fungi.</title>
        <authorList>
            <person name="Lofgren L.A."/>
            <person name="Nguyen N.H."/>
            <person name="Vilgalys R."/>
            <person name="Ruytinx J."/>
            <person name="Liao H.L."/>
            <person name="Branco S."/>
            <person name="Kuo A."/>
            <person name="LaButti K."/>
            <person name="Lipzen A."/>
            <person name="Andreopoulos W."/>
            <person name="Pangilinan J."/>
            <person name="Riley R."/>
            <person name="Hundley H."/>
            <person name="Na H."/>
            <person name="Barry K."/>
            <person name="Grigoriev I.V."/>
            <person name="Stajich J.E."/>
            <person name="Kennedy P.G."/>
        </authorList>
    </citation>
    <scope>NUCLEOTIDE SEQUENCE</scope>
    <source>
        <strain evidence="8">FC423</strain>
    </source>
</reference>
<evidence type="ECO:0000256" key="2">
    <source>
        <dbReference type="ARBA" id="ARBA00022692"/>
    </source>
</evidence>
<evidence type="ECO:0000256" key="6">
    <source>
        <dbReference type="ARBA" id="ARBA00023180"/>
    </source>
</evidence>
<dbReference type="GO" id="GO:0046461">
    <property type="term" value="P:neutral lipid catabolic process"/>
    <property type="evidence" value="ECO:0007669"/>
    <property type="project" value="TreeGrafter"/>
</dbReference>
<dbReference type="Proteomes" id="UP000823399">
    <property type="component" value="Unassembled WGS sequence"/>
</dbReference>
<dbReference type="PANTHER" id="PTHR47175">
    <property type="entry name" value="LIPASE ATG15-RELATED"/>
    <property type="match status" value="1"/>
</dbReference>
<keyword evidence="6" id="KW-0325">Glycoprotein</keyword>
<protein>
    <submittedName>
        <fullName evidence="8">Uncharacterized protein</fullName>
    </submittedName>
</protein>
<evidence type="ECO:0000256" key="7">
    <source>
        <dbReference type="ARBA" id="ARBA00037847"/>
    </source>
</evidence>